<dbReference type="InterPro" id="IPR017853">
    <property type="entry name" value="GH"/>
</dbReference>
<dbReference type="EMBL" id="OANU01000028">
    <property type="protein sequence ID" value="SNX48550.1"/>
    <property type="molecule type" value="Genomic_DNA"/>
</dbReference>
<dbReference type="RefSeq" id="WP_096993711.1">
    <property type="nucleotide sequence ID" value="NZ_JBHUIN010000040.1"/>
</dbReference>
<keyword evidence="2" id="KW-0378">Hydrolase</keyword>
<protein>
    <submittedName>
        <fullName evidence="2">Neopullulanase 2</fullName>
        <ecNumber evidence="2">3.2.1.135</ecNumber>
    </submittedName>
</protein>
<dbReference type="EC" id="3.2.1.135" evidence="2"/>
<keyword evidence="2" id="KW-0326">Glycosidase</keyword>
<dbReference type="AlphaFoldDB" id="A0A240EKR1"/>
<organism evidence="2 3">
    <name type="scientific">Vibrio thalassae</name>
    <dbReference type="NCBI Taxonomy" id="1243014"/>
    <lineage>
        <taxon>Bacteria</taxon>
        <taxon>Pseudomonadati</taxon>
        <taxon>Pseudomonadota</taxon>
        <taxon>Gammaproteobacteria</taxon>
        <taxon>Vibrionales</taxon>
        <taxon>Vibrionaceae</taxon>
        <taxon>Vibrio</taxon>
    </lineage>
</organism>
<feature type="domain" description="Glycosyl hydrolase family 13 catalytic" evidence="1">
    <location>
        <begin position="25"/>
        <end position="475"/>
    </location>
</feature>
<dbReference type="GO" id="GO:0009313">
    <property type="term" value="P:oligosaccharide catabolic process"/>
    <property type="evidence" value="ECO:0007669"/>
    <property type="project" value="TreeGrafter"/>
</dbReference>
<gene>
    <name evidence="2" type="primary">tvaII</name>
    <name evidence="2" type="ORF">VTH8203_02168</name>
</gene>
<dbReference type="CDD" id="cd11349">
    <property type="entry name" value="AmyAc_3"/>
    <property type="match status" value="1"/>
</dbReference>
<dbReference type="InterPro" id="IPR006047">
    <property type="entry name" value="GH13_cat_dom"/>
</dbReference>
<dbReference type="Proteomes" id="UP000219336">
    <property type="component" value="Unassembled WGS sequence"/>
</dbReference>
<name>A0A240EKR1_9VIBR</name>
<sequence>MKVACWVLRGTTLGNRCRLLDTIQENGVGKFSDITSKALDSIKNLGMTHVWYTGIPHHALVADYTEFGITNDHPAVVKGRAGSPYAVKDYYSVNPDLADNPSNRNQEFQSLIQRTHDAGLKVIIDIVPNHVARQYRGLNNPAGICDFGASDDVNVEYAVDNNFYYIPDQAFQLPDIPAHLQPLGGEQHPLLRELYQEFPAKWTGNGSRLAKPNSDDWYETVKVNYGVRPDGSKDFPILPEDYRDKSHQAHFEFWQHKQVPNSWTKFRDIALYWLSQGVDGFRYDMAEMVPVEFWSFMNSSIKAMNPDAFLVAEVYQPHLYRDYIQLGKMDALYDKVDLYDTLKDIIRGHGDTQNITRIQQELYDIAPHMLHFLDNHDEQRIPCSEFASNAHSALPAMVVSATISNAPTMIYFGQEVGEAGVELAGFGQPTRTSIFDYIGVPSHQRWMNNGAFDGGQSTPEELALRQYYQKLMNVTLTCPALTGDMQPFGTDADVAHGDLASKLYCYARYTHQEHALVLLNFDSHRSTTQPIALPAELVSNLKLADGCYIYRDLLNSNAQFEVEIRDGLGRIAHPLKPLTSHILQLTENTQN</sequence>
<dbReference type="PANTHER" id="PTHR10357:SF205">
    <property type="entry name" value="O-GLYCOSYL HYDROLASE FAMILY 13"/>
    <property type="match status" value="1"/>
</dbReference>
<dbReference type="SMART" id="SM00642">
    <property type="entry name" value="Aamy"/>
    <property type="match status" value="1"/>
</dbReference>
<keyword evidence="3" id="KW-1185">Reference proteome</keyword>
<evidence type="ECO:0000259" key="1">
    <source>
        <dbReference type="SMART" id="SM00642"/>
    </source>
</evidence>
<dbReference type="GO" id="GO:0031216">
    <property type="term" value="F:neopullulanase activity"/>
    <property type="evidence" value="ECO:0007669"/>
    <property type="project" value="UniProtKB-EC"/>
</dbReference>
<dbReference type="Pfam" id="PF00128">
    <property type="entry name" value="Alpha-amylase"/>
    <property type="match status" value="2"/>
</dbReference>
<dbReference type="OrthoDB" id="9805159at2"/>
<reference evidence="3" key="1">
    <citation type="submission" date="2016-06" db="EMBL/GenBank/DDBJ databases">
        <authorList>
            <person name="Rodrigo-Torres L."/>
            <person name="Arahal R.D."/>
            <person name="Lucena T."/>
        </authorList>
    </citation>
    <scope>NUCLEOTIDE SEQUENCE [LARGE SCALE GENOMIC DNA]</scope>
    <source>
        <strain evidence="3">CECT8203</strain>
    </source>
</reference>
<dbReference type="SUPFAM" id="SSF51445">
    <property type="entry name" value="(Trans)glycosidases"/>
    <property type="match status" value="1"/>
</dbReference>
<dbReference type="GO" id="GO:0004556">
    <property type="term" value="F:alpha-amylase activity"/>
    <property type="evidence" value="ECO:0007669"/>
    <property type="project" value="TreeGrafter"/>
</dbReference>
<dbReference type="Gene3D" id="3.20.20.80">
    <property type="entry name" value="Glycosidases"/>
    <property type="match status" value="2"/>
</dbReference>
<evidence type="ECO:0000313" key="2">
    <source>
        <dbReference type="EMBL" id="SNX48550.1"/>
    </source>
</evidence>
<accession>A0A240EKR1</accession>
<proteinExistence type="predicted"/>
<evidence type="ECO:0000313" key="3">
    <source>
        <dbReference type="Proteomes" id="UP000219336"/>
    </source>
</evidence>
<dbReference type="PANTHER" id="PTHR10357">
    <property type="entry name" value="ALPHA-AMYLASE FAMILY MEMBER"/>
    <property type="match status" value="1"/>
</dbReference>